<sequence length="63" mass="7377">MDRSFTIEIMENRTIKDRSIGAVRIMERVDNDTRSLRRDIIAEGRKVGTLDMTVQSYDDPLYL</sequence>
<reference evidence="1 2" key="2">
    <citation type="submission" date="2018-11" db="EMBL/GenBank/DDBJ databases">
        <authorList>
            <consortium name="Pathogen Informatics"/>
        </authorList>
    </citation>
    <scope>NUCLEOTIDE SEQUENCE [LARGE SCALE GENOMIC DNA]</scope>
</reference>
<keyword evidence="2" id="KW-1185">Reference proteome</keyword>
<dbReference type="Proteomes" id="UP000271098">
    <property type="component" value="Unassembled WGS sequence"/>
</dbReference>
<organism evidence="3">
    <name type="scientific">Gongylonema pulchrum</name>
    <dbReference type="NCBI Taxonomy" id="637853"/>
    <lineage>
        <taxon>Eukaryota</taxon>
        <taxon>Metazoa</taxon>
        <taxon>Ecdysozoa</taxon>
        <taxon>Nematoda</taxon>
        <taxon>Chromadorea</taxon>
        <taxon>Rhabditida</taxon>
        <taxon>Spirurina</taxon>
        <taxon>Spiruromorpha</taxon>
        <taxon>Spiruroidea</taxon>
        <taxon>Gongylonematidae</taxon>
        <taxon>Gongylonema</taxon>
    </lineage>
</organism>
<dbReference type="WBParaSite" id="GPUH_0002429701-mRNA-1">
    <property type="protein sequence ID" value="GPUH_0002429701-mRNA-1"/>
    <property type="gene ID" value="GPUH_0002429701"/>
</dbReference>
<evidence type="ECO:0000313" key="1">
    <source>
        <dbReference type="EMBL" id="VDN42617.1"/>
    </source>
</evidence>
<protein>
    <submittedName>
        <fullName evidence="3">PAC domain-containing protein</fullName>
    </submittedName>
</protein>
<proteinExistence type="predicted"/>
<name>A0A183ETH6_9BILA</name>
<gene>
    <name evidence="1" type="ORF">GPUH_LOCUS24267</name>
</gene>
<evidence type="ECO:0000313" key="2">
    <source>
        <dbReference type="Proteomes" id="UP000271098"/>
    </source>
</evidence>
<reference evidence="3" key="1">
    <citation type="submission" date="2016-06" db="UniProtKB">
        <authorList>
            <consortium name="WormBaseParasite"/>
        </authorList>
    </citation>
    <scope>IDENTIFICATION</scope>
</reference>
<dbReference type="EMBL" id="UYRT01100588">
    <property type="protein sequence ID" value="VDN42617.1"/>
    <property type="molecule type" value="Genomic_DNA"/>
</dbReference>
<dbReference type="AlphaFoldDB" id="A0A183ETH6"/>
<accession>A0A183ETH6</accession>
<evidence type="ECO:0000313" key="3">
    <source>
        <dbReference type="WBParaSite" id="GPUH_0002429701-mRNA-1"/>
    </source>
</evidence>